<reference evidence="3 4" key="1">
    <citation type="submission" date="2022-10" db="EMBL/GenBank/DDBJ databases">
        <title>Draft genome sequence of Streptomyces sp. YSPA8.</title>
        <authorList>
            <person name="Moriuchi R."/>
            <person name="Dohra H."/>
            <person name="Yamamura H."/>
            <person name="Kodani S."/>
        </authorList>
    </citation>
    <scope>NUCLEOTIDE SEQUENCE [LARGE SCALE GENOMIC DNA]</scope>
    <source>
        <strain evidence="3 4">YSPA8</strain>
    </source>
</reference>
<organism evidence="3 4">
    <name type="scientific">Streptomyces yaizuensis</name>
    <dbReference type="NCBI Taxonomy" id="2989713"/>
    <lineage>
        <taxon>Bacteria</taxon>
        <taxon>Bacillati</taxon>
        <taxon>Actinomycetota</taxon>
        <taxon>Actinomycetes</taxon>
        <taxon>Kitasatosporales</taxon>
        <taxon>Streptomycetaceae</taxon>
        <taxon>Streptomyces</taxon>
    </lineage>
</organism>
<dbReference type="InterPro" id="IPR029039">
    <property type="entry name" value="Flavoprotein-like_sf"/>
</dbReference>
<accession>A0ABQ5NYP8</accession>
<evidence type="ECO:0000256" key="1">
    <source>
        <dbReference type="SAM" id="MobiDB-lite"/>
    </source>
</evidence>
<evidence type="ECO:0000259" key="2">
    <source>
        <dbReference type="PROSITE" id="PS50902"/>
    </source>
</evidence>
<dbReference type="Gene3D" id="3.40.50.360">
    <property type="match status" value="1"/>
</dbReference>
<dbReference type="Pfam" id="PF03358">
    <property type="entry name" value="FMN_red"/>
    <property type="match status" value="1"/>
</dbReference>
<keyword evidence="4" id="KW-1185">Reference proteome</keyword>
<dbReference type="InterPro" id="IPR008254">
    <property type="entry name" value="Flavodoxin/NO_synth"/>
</dbReference>
<evidence type="ECO:0000313" key="3">
    <source>
        <dbReference type="EMBL" id="GLF95492.1"/>
    </source>
</evidence>
<dbReference type="PROSITE" id="PS50902">
    <property type="entry name" value="FLAVODOXIN_LIKE"/>
    <property type="match status" value="1"/>
</dbReference>
<gene>
    <name evidence="3" type="ORF">SYYSPA8_14365</name>
</gene>
<dbReference type="Proteomes" id="UP001291653">
    <property type="component" value="Unassembled WGS sequence"/>
</dbReference>
<dbReference type="RefSeq" id="WP_323447552.1">
    <property type="nucleotide sequence ID" value="NZ_BSBI01000005.1"/>
</dbReference>
<dbReference type="EMBL" id="BSBI01000005">
    <property type="protein sequence ID" value="GLF95492.1"/>
    <property type="molecule type" value="Genomic_DNA"/>
</dbReference>
<feature type="region of interest" description="Disordered" evidence="1">
    <location>
        <begin position="40"/>
        <end position="60"/>
    </location>
</feature>
<name>A0ABQ5NYP8_9ACTN</name>
<protein>
    <submittedName>
        <fullName evidence="3">NAD(P)H-dependent oxidoreductase</fullName>
    </submittedName>
</protein>
<evidence type="ECO:0000313" key="4">
    <source>
        <dbReference type="Proteomes" id="UP001291653"/>
    </source>
</evidence>
<feature type="compositionally biased region" description="Low complexity" evidence="1">
    <location>
        <begin position="48"/>
        <end position="60"/>
    </location>
</feature>
<dbReference type="SUPFAM" id="SSF52218">
    <property type="entry name" value="Flavoproteins"/>
    <property type="match status" value="1"/>
</dbReference>
<proteinExistence type="predicted"/>
<dbReference type="PANTHER" id="PTHR30546">
    <property type="entry name" value="FLAVODOXIN-RELATED PROTEIN WRBA-RELATED"/>
    <property type="match status" value="1"/>
</dbReference>
<feature type="domain" description="Flavodoxin-like" evidence="2">
    <location>
        <begin position="5"/>
        <end position="185"/>
    </location>
</feature>
<dbReference type="PANTHER" id="PTHR30546:SF23">
    <property type="entry name" value="FLAVOPROTEIN-LIKE PROTEIN YCP4-RELATED"/>
    <property type="match status" value="1"/>
</dbReference>
<dbReference type="InterPro" id="IPR005025">
    <property type="entry name" value="FMN_Rdtase-like_dom"/>
</dbReference>
<comment type="caution">
    <text evidence="3">The sequence shown here is derived from an EMBL/GenBank/DDBJ whole genome shotgun (WGS) entry which is preliminary data.</text>
</comment>
<sequence length="223" mass="23023">MQPRIAIIYFSSSGVIAQIAAYLAEGATARGAEVRVRALEAPGGSTGPGSPAPDRAPAAPPTLADLDWADGLLIGTPTWFGNIAAPLKAFLDTTSPLALHGRLADKPVTGFTSASLPNGGQEAALLALYHTMFHWGSLIVPTGYTHPVLRRIGGNPYGLSLTAPDAGRLTDDQIEAARFVGDRIARTAERYVPAGLPSAHDLWTSQAPGDAAGALAAADSRHA</sequence>